<dbReference type="GO" id="GO:0019346">
    <property type="term" value="P:transsulfuration"/>
    <property type="evidence" value="ECO:0007669"/>
    <property type="project" value="InterPro"/>
</dbReference>
<feature type="transmembrane region" description="Helical" evidence="12">
    <location>
        <begin position="202"/>
        <end position="222"/>
    </location>
</feature>
<keyword evidence="14" id="KW-1185">Reference proteome</keyword>
<proteinExistence type="inferred from homology"/>
<evidence type="ECO:0000256" key="5">
    <source>
        <dbReference type="ARBA" id="ARBA00017343"/>
    </source>
</evidence>
<evidence type="ECO:0000256" key="3">
    <source>
        <dbReference type="ARBA" id="ARBA00009077"/>
    </source>
</evidence>
<keyword evidence="12" id="KW-0812">Transmembrane</keyword>
<dbReference type="InterPro" id="IPR000277">
    <property type="entry name" value="Cys/Met-Metab_PyrdxlP-dep_enz"/>
</dbReference>
<dbReference type="Ensembl" id="ENSOSIT00000048250.1">
    <property type="protein sequence ID" value="ENSOSIP00000045887.1"/>
    <property type="gene ID" value="ENSOSIG00000021785.1"/>
</dbReference>
<dbReference type="PANTHER" id="PTHR11808:SF15">
    <property type="entry name" value="CYSTATHIONINE GAMMA-LYASE"/>
    <property type="match status" value="1"/>
</dbReference>
<evidence type="ECO:0000313" key="14">
    <source>
        <dbReference type="Proteomes" id="UP000694383"/>
    </source>
</evidence>
<reference evidence="13" key="1">
    <citation type="submission" date="2025-08" db="UniProtKB">
        <authorList>
            <consortium name="Ensembl"/>
        </authorList>
    </citation>
    <scope>IDENTIFICATION</scope>
</reference>
<keyword evidence="12" id="KW-0472">Membrane</keyword>
<evidence type="ECO:0000256" key="6">
    <source>
        <dbReference type="ARBA" id="ARBA00022898"/>
    </source>
</evidence>
<dbReference type="GO" id="GO:0004123">
    <property type="term" value="F:cystathionine gamma-lyase activity"/>
    <property type="evidence" value="ECO:0007669"/>
    <property type="project" value="TreeGrafter"/>
</dbReference>
<reference evidence="13" key="2">
    <citation type="submission" date="2025-09" db="UniProtKB">
        <authorList>
            <consortium name="Ensembl"/>
        </authorList>
    </citation>
    <scope>IDENTIFICATION</scope>
</reference>
<evidence type="ECO:0000256" key="11">
    <source>
        <dbReference type="RuleBase" id="RU362118"/>
    </source>
</evidence>
<dbReference type="EC" id="4.4.1.1" evidence="4"/>
<comment type="subunit">
    <text evidence="10">Homotetramer. Interacts with CALM in a calcium-dependent manner.</text>
</comment>
<dbReference type="Pfam" id="PF01053">
    <property type="entry name" value="Cys_Met_Meta_PP"/>
    <property type="match status" value="1"/>
</dbReference>
<name>A0A8C7ZV68_9TELE</name>
<keyword evidence="6 11" id="KW-0663">Pyridoxal phosphate</keyword>
<evidence type="ECO:0000256" key="9">
    <source>
        <dbReference type="ARBA" id="ARBA00031772"/>
    </source>
</evidence>
<dbReference type="InterPro" id="IPR015421">
    <property type="entry name" value="PyrdxlP-dep_Trfase_major"/>
</dbReference>
<dbReference type="Gene3D" id="3.40.640.10">
    <property type="entry name" value="Type I PLP-dependent aspartate aminotransferase-like (Major domain)"/>
    <property type="match status" value="1"/>
</dbReference>
<sequence length="261" mass="28918">MEHANKQDTQNGLFAGFRTAFKSFATDAIHVGQEPEQWKSMAVVPPISLSTTFKQYSPGDHAVSNNLLILIFLLSTRNNLSNCVVCLISVLKVLALMIVLIHCERFNPFQQTSQGLSGARVEPETGSTARCRSSRGELKTRYMVRYRSTDEPTVVFILAAGLPSHPQYDIMKRQCTGCPGMIAFYIKGKLENAKAFLCNLKVVLYNLSLCFICSLLTILGISDTLIRLSVGLEDEADIIEDLDQALNAAHPKTLKMSELKN</sequence>
<evidence type="ECO:0000256" key="2">
    <source>
        <dbReference type="ARBA" id="ARBA00005038"/>
    </source>
</evidence>
<dbReference type="AlphaFoldDB" id="A0A8C7ZV68"/>
<organism evidence="13 14">
    <name type="scientific">Oryzias sinensis</name>
    <name type="common">Chinese medaka</name>
    <dbReference type="NCBI Taxonomy" id="183150"/>
    <lineage>
        <taxon>Eukaryota</taxon>
        <taxon>Metazoa</taxon>
        <taxon>Chordata</taxon>
        <taxon>Craniata</taxon>
        <taxon>Vertebrata</taxon>
        <taxon>Euteleostomi</taxon>
        <taxon>Actinopterygii</taxon>
        <taxon>Neopterygii</taxon>
        <taxon>Teleostei</taxon>
        <taxon>Neoteleostei</taxon>
        <taxon>Acanthomorphata</taxon>
        <taxon>Ovalentaria</taxon>
        <taxon>Atherinomorphae</taxon>
        <taxon>Beloniformes</taxon>
        <taxon>Adrianichthyidae</taxon>
        <taxon>Oryziinae</taxon>
        <taxon>Oryzias</taxon>
    </lineage>
</organism>
<dbReference type="InterPro" id="IPR015422">
    <property type="entry name" value="PyrdxlP-dep_Trfase_small"/>
</dbReference>
<comment type="pathway">
    <text evidence="2">Amino-acid biosynthesis; L-cysteine biosynthesis; L-cysteine from L-homocysteine and L-serine: step 2/2.</text>
</comment>
<evidence type="ECO:0000256" key="8">
    <source>
        <dbReference type="ARBA" id="ARBA00029853"/>
    </source>
</evidence>
<dbReference type="InterPro" id="IPR015424">
    <property type="entry name" value="PyrdxlP-dep_Trfase"/>
</dbReference>
<dbReference type="GO" id="GO:0030170">
    <property type="term" value="F:pyridoxal phosphate binding"/>
    <property type="evidence" value="ECO:0007669"/>
    <property type="project" value="InterPro"/>
</dbReference>
<accession>A0A8C7ZV68</accession>
<evidence type="ECO:0000256" key="7">
    <source>
        <dbReference type="ARBA" id="ARBA00023192"/>
    </source>
</evidence>
<keyword evidence="7" id="KW-0198">Cysteine biosynthesis</keyword>
<keyword evidence="12" id="KW-1133">Transmembrane helix</keyword>
<evidence type="ECO:0000256" key="1">
    <source>
        <dbReference type="ARBA" id="ARBA00001933"/>
    </source>
</evidence>
<evidence type="ECO:0000256" key="12">
    <source>
        <dbReference type="SAM" id="Phobius"/>
    </source>
</evidence>
<comment type="similarity">
    <text evidence="3 11">Belongs to the trans-sulfuration enzymes family.</text>
</comment>
<evidence type="ECO:0000313" key="13">
    <source>
        <dbReference type="Ensembl" id="ENSOSIP00000045887.1"/>
    </source>
</evidence>
<dbReference type="SUPFAM" id="SSF53383">
    <property type="entry name" value="PLP-dependent transferases"/>
    <property type="match status" value="1"/>
</dbReference>
<keyword evidence="7" id="KW-0028">Amino-acid biosynthesis</keyword>
<dbReference type="Proteomes" id="UP000694383">
    <property type="component" value="Unplaced"/>
</dbReference>
<comment type="cofactor">
    <cofactor evidence="1 11">
        <name>pyridoxal 5'-phosphate</name>
        <dbReference type="ChEBI" id="CHEBI:597326"/>
    </cofactor>
</comment>
<dbReference type="GO" id="GO:0019343">
    <property type="term" value="P:cysteine biosynthetic process via cystathionine"/>
    <property type="evidence" value="ECO:0007669"/>
    <property type="project" value="TreeGrafter"/>
</dbReference>
<dbReference type="GO" id="GO:0005737">
    <property type="term" value="C:cytoplasm"/>
    <property type="evidence" value="ECO:0007669"/>
    <property type="project" value="TreeGrafter"/>
</dbReference>
<dbReference type="PANTHER" id="PTHR11808">
    <property type="entry name" value="TRANS-SULFURATION ENZYME FAMILY MEMBER"/>
    <property type="match status" value="1"/>
</dbReference>
<dbReference type="UniPathway" id="UPA00136">
    <property type="reaction ID" value="UER00202"/>
</dbReference>
<protein>
    <recommendedName>
        <fullName evidence="5">Cystathionine gamma-lyase</fullName>
        <ecNumber evidence="4">4.4.1.1</ecNumber>
    </recommendedName>
    <alternativeName>
        <fullName evidence="9">Cysteine-protein sulfhydrase</fullName>
    </alternativeName>
    <alternativeName>
        <fullName evidence="8">Gamma-cystathionase</fullName>
    </alternativeName>
</protein>
<dbReference type="Gene3D" id="3.90.1150.10">
    <property type="entry name" value="Aspartate Aminotransferase, domain 1"/>
    <property type="match status" value="1"/>
</dbReference>
<dbReference type="GeneTree" id="ENSGT00390000000312"/>
<evidence type="ECO:0000256" key="10">
    <source>
        <dbReference type="ARBA" id="ARBA00046537"/>
    </source>
</evidence>
<evidence type="ECO:0000256" key="4">
    <source>
        <dbReference type="ARBA" id="ARBA00012085"/>
    </source>
</evidence>